<evidence type="ECO:0000256" key="6">
    <source>
        <dbReference type="ARBA" id="ARBA00022989"/>
    </source>
</evidence>
<dbReference type="CDD" id="cd06261">
    <property type="entry name" value="TM_PBP2"/>
    <property type="match status" value="1"/>
</dbReference>
<accession>A0A6I2MGD7</accession>
<dbReference type="InterPro" id="IPR035906">
    <property type="entry name" value="MetI-like_sf"/>
</dbReference>
<keyword evidence="4 8" id="KW-0812">Transmembrane</keyword>
<evidence type="ECO:0000256" key="5">
    <source>
        <dbReference type="ARBA" id="ARBA00022970"/>
    </source>
</evidence>
<evidence type="ECO:0000313" key="11">
    <source>
        <dbReference type="Proteomes" id="UP000441585"/>
    </source>
</evidence>
<feature type="transmembrane region" description="Helical" evidence="8">
    <location>
        <begin position="181"/>
        <end position="201"/>
    </location>
</feature>
<comment type="caution">
    <text evidence="10">The sequence shown here is derived from an EMBL/GenBank/DDBJ whole genome shotgun (WGS) entry which is preliminary data.</text>
</comment>
<dbReference type="FunFam" id="1.10.3720.10:FF:000001">
    <property type="entry name" value="Glycine betaine ABC transporter, permease"/>
    <property type="match status" value="1"/>
</dbReference>
<comment type="similarity">
    <text evidence="2">Belongs to the binding-protein-dependent transport system permease family. CysTW subfamily.</text>
</comment>
<dbReference type="GO" id="GO:0055085">
    <property type="term" value="P:transmembrane transport"/>
    <property type="evidence" value="ECO:0007669"/>
    <property type="project" value="InterPro"/>
</dbReference>
<dbReference type="Pfam" id="PF00528">
    <property type="entry name" value="BPD_transp_1"/>
    <property type="match status" value="1"/>
</dbReference>
<organism evidence="10 11">
    <name type="scientific">Metabacillus idriensis</name>
    <dbReference type="NCBI Taxonomy" id="324768"/>
    <lineage>
        <taxon>Bacteria</taxon>
        <taxon>Bacillati</taxon>
        <taxon>Bacillota</taxon>
        <taxon>Bacilli</taxon>
        <taxon>Bacillales</taxon>
        <taxon>Bacillaceae</taxon>
        <taxon>Metabacillus</taxon>
    </lineage>
</organism>
<dbReference type="PROSITE" id="PS50928">
    <property type="entry name" value="ABC_TM1"/>
    <property type="match status" value="1"/>
</dbReference>
<evidence type="ECO:0000256" key="2">
    <source>
        <dbReference type="ARBA" id="ARBA00007069"/>
    </source>
</evidence>
<dbReference type="PANTHER" id="PTHR30177">
    <property type="entry name" value="GLYCINE BETAINE/L-PROLINE TRANSPORT SYSTEM PERMEASE PROTEIN PROW"/>
    <property type="match status" value="1"/>
</dbReference>
<evidence type="ECO:0000256" key="7">
    <source>
        <dbReference type="ARBA" id="ARBA00023136"/>
    </source>
</evidence>
<feature type="transmembrane region" description="Helical" evidence="8">
    <location>
        <begin position="82"/>
        <end position="100"/>
    </location>
</feature>
<dbReference type="AlphaFoldDB" id="A0A6I2MGD7"/>
<evidence type="ECO:0000256" key="8">
    <source>
        <dbReference type="RuleBase" id="RU363032"/>
    </source>
</evidence>
<keyword evidence="11" id="KW-1185">Reference proteome</keyword>
<dbReference type="SUPFAM" id="SSF161098">
    <property type="entry name" value="MetI-like"/>
    <property type="match status" value="1"/>
</dbReference>
<name>A0A6I2MGD7_9BACI</name>
<feature type="transmembrane region" description="Helical" evidence="8">
    <location>
        <begin position="25"/>
        <end position="46"/>
    </location>
</feature>
<dbReference type="InterPro" id="IPR051204">
    <property type="entry name" value="ABC_transp_perm/SBD"/>
</dbReference>
<dbReference type="PANTHER" id="PTHR30177:SF4">
    <property type="entry name" value="OSMOPROTECTANT IMPORT PERMEASE PROTEIN OSMW"/>
    <property type="match status" value="1"/>
</dbReference>
<gene>
    <name evidence="10" type="ORF">GJU41_19240</name>
</gene>
<evidence type="ECO:0000259" key="9">
    <source>
        <dbReference type="PROSITE" id="PS50928"/>
    </source>
</evidence>
<dbReference type="Proteomes" id="UP000441585">
    <property type="component" value="Unassembled WGS sequence"/>
</dbReference>
<proteinExistence type="inferred from homology"/>
<dbReference type="InterPro" id="IPR000515">
    <property type="entry name" value="MetI-like"/>
</dbReference>
<feature type="transmembrane region" description="Helical" evidence="8">
    <location>
        <begin position="53"/>
        <end position="76"/>
    </location>
</feature>
<evidence type="ECO:0000256" key="4">
    <source>
        <dbReference type="ARBA" id="ARBA00022692"/>
    </source>
</evidence>
<evidence type="ECO:0000313" key="10">
    <source>
        <dbReference type="EMBL" id="MRX56096.1"/>
    </source>
</evidence>
<evidence type="ECO:0000256" key="1">
    <source>
        <dbReference type="ARBA" id="ARBA00004651"/>
    </source>
</evidence>
<dbReference type="EMBL" id="WKKF01000008">
    <property type="protein sequence ID" value="MRX56096.1"/>
    <property type="molecule type" value="Genomic_DNA"/>
</dbReference>
<dbReference type="GO" id="GO:0006865">
    <property type="term" value="P:amino acid transport"/>
    <property type="evidence" value="ECO:0007669"/>
    <property type="project" value="UniProtKB-KW"/>
</dbReference>
<keyword evidence="5" id="KW-0029">Amino-acid transport</keyword>
<keyword evidence="3 8" id="KW-0813">Transport</keyword>
<feature type="transmembrane region" description="Helical" evidence="8">
    <location>
        <begin position="136"/>
        <end position="161"/>
    </location>
</feature>
<dbReference type="GO" id="GO:0005886">
    <property type="term" value="C:plasma membrane"/>
    <property type="evidence" value="ECO:0007669"/>
    <property type="project" value="UniProtKB-SubCell"/>
</dbReference>
<comment type="subcellular location">
    <subcellularLocation>
        <location evidence="1 8">Cell membrane</location>
        <topology evidence="1 8">Multi-pass membrane protein</topology>
    </subcellularLocation>
</comment>
<dbReference type="GO" id="GO:0031460">
    <property type="term" value="P:glycine betaine transport"/>
    <property type="evidence" value="ECO:0007669"/>
    <property type="project" value="TreeGrafter"/>
</dbReference>
<evidence type="ECO:0000256" key="3">
    <source>
        <dbReference type="ARBA" id="ARBA00022448"/>
    </source>
</evidence>
<reference evidence="10 11" key="1">
    <citation type="submission" date="2019-11" db="EMBL/GenBank/DDBJ databases">
        <title>Bacillus idriensis genome.</title>
        <authorList>
            <person name="Konopka E.N."/>
            <person name="Newman J.D."/>
        </authorList>
    </citation>
    <scope>NUCLEOTIDE SEQUENCE [LARGE SCALE GENOMIC DNA]</scope>
    <source>
        <strain evidence="10 11">DSM 19097</strain>
    </source>
</reference>
<keyword evidence="7 8" id="KW-0472">Membrane</keyword>
<keyword evidence="6 8" id="KW-1133">Transmembrane helix</keyword>
<protein>
    <submittedName>
        <fullName evidence="10">ABC transporter permease subunit</fullName>
    </submittedName>
</protein>
<sequence length="214" mass="23087">MTFLKELFTYMGENMDLVLLYTGQHLLMVIIGVSLALIAGTLLGIVCSRYKKLAPVILSVANIIQIVPSLALLALLMQYFGLGFYTVVIGLFLYSLLPIIRHTYVGLEQVDSSLTEAGHGIGMTYMQLLTKVQLPLAMPFIMAGLRIAAVIAIGVATLAPFVGGDGLGREIFAGINSRNDIRIYVGAIPASILAILADIVLGKMEKRMSVRTAK</sequence>
<dbReference type="RefSeq" id="WP_070875139.1">
    <property type="nucleotide sequence ID" value="NZ_CAJGAA010000005.1"/>
</dbReference>
<dbReference type="Gene3D" id="1.10.3720.10">
    <property type="entry name" value="MetI-like"/>
    <property type="match status" value="1"/>
</dbReference>
<feature type="domain" description="ABC transmembrane type-1" evidence="9">
    <location>
        <begin position="22"/>
        <end position="201"/>
    </location>
</feature>